<evidence type="ECO:0000313" key="2">
    <source>
        <dbReference type="Proteomes" id="UP000664477"/>
    </source>
</evidence>
<dbReference type="EMBL" id="JAGETQ010000163">
    <property type="protein sequence ID" value="MBO1916603.1"/>
    <property type="molecule type" value="Genomic_DNA"/>
</dbReference>
<dbReference type="Proteomes" id="UP000664477">
    <property type="component" value="Unassembled WGS sequence"/>
</dbReference>
<proteinExistence type="predicted"/>
<accession>A0A939SRQ4</accession>
<keyword evidence="1" id="KW-0418">Kinase</keyword>
<comment type="caution">
    <text evidence="1">The sequence shown here is derived from an EMBL/GenBank/DDBJ whole genome shotgun (WGS) entry which is preliminary data.</text>
</comment>
<dbReference type="GO" id="GO:0016301">
    <property type="term" value="F:kinase activity"/>
    <property type="evidence" value="ECO:0007669"/>
    <property type="project" value="UniProtKB-KW"/>
</dbReference>
<dbReference type="AlphaFoldDB" id="A0A939SRQ4"/>
<sequence length="76" mass="8911">MKEPNYSLMSGRRYINSVSKVVEILDHSSKHLQQLIEQLLDYNRKLVDDPPEAQIVDLQKLIEDIVKAYLPARLKY</sequence>
<reference evidence="1" key="1">
    <citation type="submission" date="2021-03" db="EMBL/GenBank/DDBJ databases">
        <title>Molecular epidemiology and mechanisms of colistin and carbapenem resistance in Enterobacteriaceae from clinical isolates, the environment and porcine samples in Pretoria, South Africa.</title>
        <authorList>
            <person name="Bogoshi D."/>
            <person name="Mbelle N.M."/>
            <person name="Naidoo V."/>
            <person name="Osei Sekyere J."/>
        </authorList>
    </citation>
    <scope>NUCLEOTIDE SEQUENCE</scope>
    <source>
        <strain evidence="1">C052</strain>
    </source>
</reference>
<protein>
    <submittedName>
        <fullName evidence="1">HAMP domain-containing histidine kinase</fullName>
    </submittedName>
</protein>
<gene>
    <name evidence="1" type="ORF">J4727_18185</name>
</gene>
<name>A0A939SRQ4_PRORE</name>
<keyword evidence="1" id="KW-0808">Transferase</keyword>
<organism evidence="1 2">
    <name type="scientific">Providencia rettgeri</name>
    <dbReference type="NCBI Taxonomy" id="587"/>
    <lineage>
        <taxon>Bacteria</taxon>
        <taxon>Pseudomonadati</taxon>
        <taxon>Pseudomonadota</taxon>
        <taxon>Gammaproteobacteria</taxon>
        <taxon>Enterobacterales</taxon>
        <taxon>Morganellaceae</taxon>
        <taxon>Providencia</taxon>
    </lineage>
</organism>
<evidence type="ECO:0000313" key="1">
    <source>
        <dbReference type="EMBL" id="MBO1916603.1"/>
    </source>
</evidence>